<feature type="transmembrane region" description="Helical" evidence="1">
    <location>
        <begin position="20"/>
        <end position="39"/>
    </location>
</feature>
<proteinExistence type="predicted"/>
<evidence type="ECO:0000313" key="2">
    <source>
        <dbReference type="EMBL" id="PHP29479.1"/>
    </source>
</evidence>
<name>A0A2G1ML49_9RHOB</name>
<accession>A0A2G1ML49</accession>
<dbReference type="OrthoDB" id="5525128at2"/>
<keyword evidence="3" id="KW-1185">Reference proteome</keyword>
<comment type="caution">
    <text evidence="2">The sequence shown here is derived from an EMBL/GenBank/DDBJ whole genome shotgun (WGS) entry which is preliminary data.</text>
</comment>
<organism evidence="2 3">
    <name type="scientific">Limimaricola cinnabarinus</name>
    <dbReference type="NCBI Taxonomy" id="1125964"/>
    <lineage>
        <taxon>Bacteria</taxon>
        <taxon>Pseudomonadati</taxon>
        <taxon>Pseudomonadota</taxon>
        <taxon>Alphaproteobacteria</taxon>
        <taxon>Rhodobacterales</taxon>
        <taxon>Paracoccaceae</taxon>
        <taxon>Limimaricola</taxon>
    </lineage>
</organism>
<keyword evidence="1" id="KW-1133">Transmembrane helix</keyword>
<dbReference type="AlphaFoldDB" id="A0A2G1ML49"/>
<evidence type="ECO:0000256" key="1">
    <source>
        <dbReference type="SAM" id="Phobius"/>
    </source>
</evidence>
<gene>
    <name evidence="2" type="ORF">CJ301_03175</name>
</gene>
<dbReference type="EMBL" id="NQWH01000003">
    <property type="protein sequence ID" value="PHP29479.1"/>
    <property type="molecule type" value="Genomic_DNA"/>
</dbReference>
<evidence type="ECO:0008006" key="4">
    <source>
        <dbReference type="Google" id="ProtNLM"/>
    </source>
</evidence>
<keyword evidence="1" id="KW-0472">Membrane</keyword>
<protein>
    <recommendedName>
        <fullName evidence="4">Pilus assembly protein</fullName>
    </recommendedName>
</protein>
<sequence length="65" mass="6856">MVRHIAALCRDEKGAVTVDWVVLTAAIVGLSVAVMAMFASAARSPNATYNANMNNAKTFVDSLAE</sequence>
<reference evidence="2 3" key="1">
    <citation type="submission" date="2017-08" db="EMBL/GenBank/DDBJ databases">
        <title>Draft Genome Sequence of Loktanella cinnabarina Strain XM1, Isolated from Coastal Surface Water.</title>
        <authorList>
            <person name="Ma R."/>
            <person name="Wang J."/>
            <person name="Wang Q."/>
            <person name="Ma Z."/>
            <person name="Li J."/>
            <person name="Chen L."/>
        </authorList>
    </citation>
    <scope>NUCLEOTIDE SEQUENCE [LARGE SCALE GENOMIC DNA]</scope>
    <source>
        <strain evidence="2 3">XM1</strain>
    </source>
</reference>
<keyword evidence="1" id="KW-0812">Transmembrane</keyword>
<evidence type="ECO:0000313" key="3">
    <source>
        <dbReference type="Proteomes" id="UP000221860"/>
    </source>
</evidence>
<dbReference type="RefSeq" id="WP_099274093.1">
    <property type="nucleotide sequence ID" value="NZ_KZ304951.1"/>
</dbReference>
<dbReference type="Proteomes" id="UP000221860">
    <property type="component" value="Unassembled WGS sequence"/>
</dbReference>